<keyword evidence="4 7" id="KW-0812">Transmembrane</keyword>
<feature type="transmembrane region" description="Helical" evidence="7">
    <location>
        <begin position="12"/>
        <end position="37"/>
    </location>
</feature>
<dbReference type="Pfam" id="PF03994">
    <property type="entry name" value="DUF350"/>
    <property type="match status" value="1"/>
</dbReference>
<feature type="transmembrane region" description="Helical" evidence="7">
    <location>
        <begin position="82"/>
        <end position="106"/>
    </location>
</feature>
<comment type="similarity">
    <text evidence="2">Belongs to the UPF0719 family.</text>
</comment>
<dbReference type="AlphaFoldDB" id="A0A1I2AVE7"/>
<dbReference type="InterPro" id="IPR007140">
    <property type="entry name" value="DUF350"/>
</dbReference>
<gene>
    <name evidence="8" type="ORF">SAMN05216378_3223</name>
</gene>
<name>A0A1I2AVE7_9BACL</name>
<dbReference type="PANTHER" id="PTHR40043">
    <property type="entry name" value="UPF0719 INNER MEMBRANE PROTEIN YJFL"/>
    <property type="match status" value="1"/>
</dbReference>
<dbReference type="GO" id="GO:0005886">
    <property type="term" value="C:plasma membrane"/>
    <property type="evidence" value="ECO:0007669"/>
    <property type="project" value="UniProtKB-SubCell"/>
</dbReference>
<reference evidence="9" key="1">
    <citation type="submission" date="2016-10" db="EMBL/GenBank/DDBJ databases">
        <authorList>
            <person name="Varghese N."/>
            <person name="Submissions S."/>
        </authorList>
    </citation>
    <scope>NUCLEOTIDE SEQUENCE [LARGE SCALE GENOMIC DNA]</scope>
    <source>
        <strain evidence="9">CGMCC 1.10784</strain>
    </source>
</reference>
<keyword evidence="3" id="KW-1003">Cell membrane</keyword>
<dbReference type="RefSeq" id="WP_091186899.1">
    <property type="nucleotide sequence ID" value="NZ_FOMT01000003.1"/>
</dbReference>
<evidence type="ECO:0000256" key="4">
    <source>
        <dbReference type="ARBA" id="ARBA00022692"/>
    </source>
</evidence>
<keyword evidence="9" id="KW-1185">Reference proteome</keyword>
<sequence>MGNEVDRLLSNSYAASLVYVSLVVLSLIVFLSVFELVTRYNCWKEIKSGNLSVAMATSGKIFGICNIFRFSIEANVSVYESLIWGIFGFIILLAAYLLFEFLTPVFRIDDEIAKDNRAVGFIAMVISISLSYVIGAAIIL</sequence>
<accession>A0A1I2AVE7</accession>
<organism evidence="8 9">
    <name type="scientific">Paenibacillus catalpae</name>
    <dbReference type="NCBI Taxonomy" id="1045775"/>
    <lineage>
        <taxon>Bacteria</taxon>
        <taxon>Bacillati</taxon>
        <taxon>Bacillota</taxon>
        <taxon>Bacilli</taxon>
        <taxon>Bacillales</taxon>
        <taxon>Paenibacillaceae</taxon>
        <taxon>Paenibacillus</taxon>
    </lineage>
</organism>
<evidence type="ECO:0000313" key="8">
    <source>
        <dbReference type="EMBL" id="SFE46860.1"/>
    </source>
</evidence>
<feature type="transmembrane region" description="Helical" evidence="7">
    <location>
        <begin position="49"/>
        <end position="70"/>
    </location>
</feature>
<evidence type="ECO:0000313" key="9">
    <source>
        <dbReference type="Proteomes" id="UP000198855"/>
    </source>
</evidence>
<comment type="subcellular location">
    <subcellularLocation>
        <location evidence="1">Cell membrane</location>
        <topology evidence="1">Multi-pass membrane protein</topology>
    </subcellularLocation>
</comment>
<evidence type="ECO:0000256" key="7">
    <source>
        <dbReference type="SAM" id="Phobius"/>
    </source>
</evidence>
<evidence type="ECO:0000256" key="6">
    <source>
        <dbReference type="ARBA" id="ARBA00023136"/>
    </source>
</evidence>
<dbReference type="OrthoDB" id="2352756at2"/>
<evidence type="ECO:0000256" key="5">
    <source>
        <dbReference type="ARBA" id="ARBA00022989"/>
    </source>
</evidence>
<dbReference type="Proteomes" id="UP000198855">
    <property type="component" value="Unassembled WGS sequence"/>
</dbReference>
<dbReference type="STRING" id="1045775.SAMN05216378_3223"/>
<proteinExistence type="inferred from homology"/>
<feature type="transmembrane region" description="Helical" evidence="7">
    <location>
        <begin position="118"/>
        <end position="139"/>
    </location>
</feature>
<protein>
    <submittedName>
        <fullName evidence="8">Putative membrane protein</fullName>
    </submittedName>
</protein>
<keyword evidence="6 7" id="KW-0472">Membrane</keyword>
<evidence type="ECO:0000256" key="3">
    <source>
        <dbReference type="ARBA" id="ARBA00022475"/>
    </source>
</evidence>
<evidence type="ECO:0000256" key="1">
    <source>
        <dbReference type="ARBA" id="ARBA00004651"/>
    </source>
</evidence>
<keyword evidence="5 7" id="KW-1133">Transmembrane helix</keyword>
<evidence type="ECO:0000256" key="2">
    <source>
        <dbReference type="ARBA" id="ARBA00005779"/>
    </source>
</evidence>
<dbReference type="PANTHER" id="PTHR40043:SF1">
    <property type="entry name" value="UPF0719 INNER MEMBRANE PROTEIN YJFL"/>
    <property type="match status" value="1"/>
</dbReference>
<dbReference type="EMBL" id="FOMT01000003">
    <property type="protein sequence ID" value="SFE46860.1"/>
    <property type="molecule type" value="Genomic_DNA"/>
</dbReference>